<dbReference type="InterPro" id="IPR011990">
    <property type="entry name" value="TPR-like_helical_dom_sf"/>
</dbReference>
<name>A0A412GEN9_9BACT</name>
<feature type="repeat" description="TPR" evidence="1">
    <location>
        <begin position="376"/>
        <end position="409"/>
    </location>
</feature>
<evidence type="ECO:0008006" key="4">
    <source>
        <dbReference type="Google" id="ProtNLM"/>
    </source>
</evidence>
<dbReference type="EMBL" id="QRUU01000057">
    <property type="protein sequence ID" value="RGR93227.1"/>
    <property type="molecule type" value="Genomic_DNA"/>
</dbReference>
<dbReference type="GO" id="GO:0005737">
    <property type="term" value="C:cytoplasm"/>
    <property type="evidence" value="ECO:0007669"/>
    <property type="project" value="UniProtKB-ARBA"/>
</dbReference>
<dbReference type="InterPro" id="IPR019734">
    <property type="entry name" value="TPR_rpt"/>
</dbReference>
<protein>
    <recommendedName>
        <fullName evidence="4">Tetratricopeptide repeat protein</fullName>
    </recommendedName>
</protein>
<dbReference type="RefSeq" id="WP_118485008.1">
    <property type="nucleotide sequence ID" value="NZ_QRUU01000057.1"/>
</dbReference>
<dbReference type="Pfam" id="PF09295">
    <property type="entry name" value="ChAPs"/>
    <property type="match status" value="1"/>
</dbReference>
<evidence type="ECO:0000313" key="2">
    <source>
        <dbReference type="EMBL" id="RGR93227.1"/>
    </source>
</evidence>
<keyword evidence="1" id="KW-0802">TPR repeat</keyword>
<evidence type="ECO:0000256" key="1">
    <source>
        <dbReference type="PROSITE-ProRule" id="PRU00339"/>
    </source>
</evidence>
<dbReference type="PANTHER" id="PTHR12558:SF44">
    <property type="entry name" value="TETRATRICOPEPTIDE REPEAT-CONTAINING PROTEIN"/>
    <property type="match status" value="1"/>
</dbReference>
<dbReference type="GO" id="GO:0032991">
    <property type="term" value="C:protein-containing complex"/>
    <property type="evidence" value="ECO:0007669"/>
    <property type="project" value="UniProtKB-ARBA"/>
</dbReference>
<dbReference type="InterPro" id="IPR015374">
    <property type="entry name" value="ChAPs"/>
</dbReference>
<dbReference type="Gene3D" id="1.25.40.10">
    <property type="entry name" value="Tetratricopeptide repeat domain"/>
    <property type="match status" value="4"/>
</dbReference>
<accession>A0A412GEN9</accession>
<dbReference type="PANTHER" id="PTHR12558">
    <property type="entry name" value="CELL DIVISION CYCLE 16,23,27"/>
    <property type="match status" value="1"/>
</dbReference>
<evidence type="ECO:0000313" key="3">
    <source>
        <dbReference type="Proteomes" id="UP000285864"/>
    </source>
</evidence>
<organism evidence="2 3">
    <name type="scientific">Phocaeicola coprocola</name>
    <dbReference type="NCBI Taxonomy" id="310298"/>
    <lineage>
        <taxon>Bacteria</taxon>
        <taxon>Pseudomonadati</taxon>
        <taxon>Bacteroidota</taxon>
        <taxon>Bacteroidia</taxon>
        <taxon>Bacteroidales</taxon>
        <taxon>Bacteroidaceae</taxon>
        <taxon>Phocaeicola</taxon>
    </lineage>
</organism>
<dbReference type="SUPFAM" id="SSF48452">
    <property type="entry name" value="TPR-like"/>
    <property type="match status" value="2"/>
</dbReference>
<keyword evidence="3" id="KW-1185">Reference proteome</keyword>
<dbReference type="GO" id="GO:0051301">
    <property type="term" value="P:cell division"/>
    <property type="evidence" value="ECO:0007669"/>
    <property type="project" value="TreeGrafter"/>
</dbReference>
<dbReference type="PROSITE" id="PS50005">
    <property type="entry name" value="TPR"/>
    <property type="match status" value="1"/>
</dbReference>
<dbReference type="SMART" id="SM00028">
    <property type="entry name" value="TPR"/>
    <property type="match status" value="7"/>
</dbReference>
<proteinExistence type="predicted"/>
<dbReference type="Proteomes" id="UP000285864">
    <property type="component" value="Unassembled WGS sequence"/>
</dbReference>
<gene>
    <name evidence="2" type="ORF">DWY20_11710</name>
</gene>
<comment type="caution">
    <text evidence="2">The sequence shown here is derived from an EMBL/GenBank/DDBJ whole genome shotgun (WGS) entry which is preliminary data.</text>
</comment>
<dbReference type="GO" id="GO:0016192">
    <property type="term" value="P:vesicle-mediated transport"/>
    <property type="evidence" value="ECO:0007669"/>
    <property type="project" value="UniProtKB-ARBA"/>
</dbReference>
<sequence>MKDDLSSIFHKPEFKELLAKYADMLDNHTSVYFEADEITLLAEFYASMGNIKASEEVVDYGLSLHPDNLDILIFKCHNLIAKGNTNDAQCILNTITDQNDYEVRLLQAELYLAQKRTQEADALLDQLYQDEKDIDTMLDIAHVYMDDHQKKKAHYWLEKAYSEAPENIGVLEEMASYHFSFGNPEEAVKLYNQLLDEAPYTLDFWHNLIRCYIRMYQSEKAMEAIDFAMAIDDTNLITWELKSNCLLLENEIDQALECLFYIEKHTTEKPYIQNIIMSIYFIVQDYQKVLEYSDKIIASGKLPYFEMASLYHKRGISHLRLENQSACKEDVEQGLAYDNHSSELYLLKGESHLDEKKLEDAQAAFHYGELFAEDEAEAAAYIGTAYFRNEYWEQALEYLRKEEELNPDTMHSNYYLIAYCYYRMREEKLTFTYLVRGAVFSSSSLKKEEPVLSPFETDEHFYELAKDIFLKIKSGEINPMEYLNE</sequence>
<dbReference type="GO" id="GO:0012505">
    <property type="term" value="C:endomembrane system"/>
    <property type="evidence" value="ECO:0007669"/>
    <property type="project" value="UniProtKB-ARBA"/>
</dbReference>
<reference evidence="2 3" key="1">
    <citation type="submission" date="2018-08" db="EMBL/GenBank/DDBJ databases">
        <title>A genome reference for cultivated species of the human gut microbiota.</title>
        <authorList>
            <person name="Zou Y."/>
            <person name="Xue W."/>
            <person name="Luo G."/>
        </authorList>
    </citation>
    <scope>NUCLEOTIDE SEQUENCE [LARGE SCALE GENOMIC DNA]</scope>
    <source>
        <strain evidence="2 3">AF24-2</strain>
    </source>
</reference>
<dbReference type="AlphaFoldDB" id="A0A412GEN9"/>